<feature type="domain" description="Isochorismatase-like" evidence="3">
    <location>
        <begin position="16"/>
        <end position="166"/>
    </location>
</feature>
<dbReference type="STRING" id="7574.A0A1S3HHR0"/>
<dbReference type="FunCoup" id="A0A1S3HHR0">
    <property type="interactions" value="1320"/>
</dbReference>
<evidence type="ECO:0000313" key="5">
    <source>
        <dbReference type="RefSeq" id="XP_013385021.1"/>
    </source>
</evidence>
<evidence type="ECO:0000259" key="3">
    <source>
        <dbReference type="Pfam" id="PF00857"/>
    </source>
</evidence>
<dbReference type="PANTHER" id="PTHR14119">
    <property type="entry name" value="HYDROLASE"/>
    <property type="match status" value="1"/>
</dbReference>
<dbReference type="CDD" id="cd01012">
    <property type="entry name" value="YcaC_related"/>
    <property type="match status" value="1"/>
</dbReference>
<protein>
    <recommendedName>
        <fullName evidence="2">Isochorismatase domain-containing protein 1</fullName>
    </recommendedName>
</protein>
<evidence type="ECO:0000256" key="1">
    <source>
        <dbReference type="ARBA" id="ARBA00006336"/>
    </source>
</evidence>
<dbReference type="KEGG" id="lak:106154983"/>
<reference evidence="5" key="1">
    <citation type="submission" date="2025-08" db="UniProtKB">
        <authorList>
            <consortium name="RefSeq"/>
        </authorList>
    </citation>
    <scope>IDENTIFICATION</scope>
    <source>
        <tissue evidence="5">Gonads</tissue>
    </source>
</reference>
<dbReference type="PANTHER" id="PTHR14119:SF17">
    <property type="entry name" value="ISOCHORISMATASE DOMAIN-CONTAINING PROTEIN 1"/>
    <property type="match status" value="1"/>
</dbReference>
<dbReference type="InterPro" id="IPR036380">
    <property type="entry name" value="Isochorismatase-like_sf"/>
</dbReference>
<dbReference type="Proteomes" id="UP000085678">
    <property type="component" value="Unplaced"/>
</dbReference>
<accession>A0A1S3HHR0</accession>
<dbReference type="InParanoid" id="A0A1S3HHR0"/>
<dbReference type="SUPFAM" id="SSF52499">
    <property type="entry name" value="Isochorismatase-like hydrolases"/>
    <property type="match status" value="1"/>
</dbReference>
<organism evidence="4 5">
    <name type="scientific">Lingula anatina</name>
    <name type="common">Brachiopod</name>
    <name type="synonym">Lingula unguis</name>
    <dbReference type="NCBI Taxonomy" id="7574"/>
    <lineage>
        <taxon>Eukaryota</taxon>
        <taxon>Metazoa</taxon>
        <taxon>Spiralia</taxon>
        <taxon>Lophotrochozoa</taxon>
        <taxon>Brachiopoda</taxon>
        <taxon>Linguliformea</taxon>
        <taxon>Lingulata</taxon>
        <taxon>Lingulida</taxon>
        <taxon>Linguloidea</taxon>
        <taxon>Lingulidae</taxon>
        <taxon>Lingula</taxon>
    </lineage>
</organism>
<dbReference type="OrthoDB" id="269496at2759"/>
<dbReference type="InterPro" id="IPR050993">
    <property type="entry name" value="Isochorismatase_domain"/>
</dbReference>
<gene>
    <name evidence="5" type="primary">LOC106154983</name>
</gene>
<keyword evidence="4" id="KW-1185">Reference proteome</keyword>
<proteinExistence type="inferred from homology"/>
<dbReference type="RefSeq" id="XP_013385021.1">
    <property type="nucleotide sequence ID" value="XM_013529567.1"/>
</dbReference>
<dbReference type="AlphaFoldDB" id="A0A1S3HHR0"/>
<dbReference type="GeneID" id="106154983"/>
<sequence length="201" mass="22100">MAAAGRPLGDISTEKTVFFLCDMQEKFRPAINCFEDILEVSKRLVSAAKILDIPLVATEQYPKGLGHTVPELKVDHAVGVFPKTKFSMIIPEVEKKLESLRDGNVKHVVLFGIETHVCIQQTAIDLLKKNIEVYVVADACSSRSQMDRIFALKRLDQAGAIVTTSESVLLQLLGDKDHPKFKEVQSLIKVSAPTSGLIGNV</sequence>
<evidence type="ECO:0000256" key="2">
    <source>
        <dbReference type="ARBA" id="ARBA00040688"/>
    </source>
</evidence>
<dbReference type="Gene3D" id="3.40.50.850">
    <property type="entry name" value="Isochorismatase-like"/>
    <property type="match status" value="1"/>
</dbReference>
<name>A0A1S3HHR0_LINAN</name>
<evidence type="ECO:0000313" key="4">
    <source>
        <dbReference type="Proteomes" id="UP000085678"/>
    </source>
</evidence>
<dbReference type="FunFam" id="3.40.50.850:FF:000001">
    <property type="entry name" value="Isochorismatase domain-containing protein 1"/>
    <property type="match status" value="1"/>
</dbReference>
<dbReference type="Pfam" id="PF00857">
    <property type="entry name" value="Isochorismatase"/>
    <property type="match status" value="1"/>
</dbReference>
<dbReference type="InterPro" id="IPR000868">
    <property type="entry name" value="Isochorismatase-like_dom"/>
</dbReference>
<comment type="similarity">
    <text evidence="1">Belongs to the isochorismatase family.</text>
</comment>